<dbReference type="InterPro" id="IPR027417">
    <property type="entry name" value="P-loop_NTPase"/>
</dbReference>
<dbReference type="RefSeq" id="WP_010355852.1">
    <property type="nucleotide sequence ID" value="NZ_BCMK01000020.1"/>
</dbReference>
<sequence length="165" mass="18619">MSAHPTPVLILLCGLPGSGKTTLAKRLAPEIPAVRLCPDEWMDDLGIDLFDEEARERLERRFWGHAQELLRLGQAVVLEFGFWGRAERDEKRTVARALGVGVELWYLAVPVEELARRLEARGRGPGTVPVGRELLEEYVKVFQAPDEEELTLFDTPRRSDLSEGE</sequence>
<dbReference type="InterPro" id="IPR017101">
    <property type="entry name" value="P-loop_ATP/GTP-bd_All4644_prd"/>
</dbReference>
<dbReference type="AlphaFoldDB" id="A0AAP6EHH7"/>
<evidence type="ECO:0000313" key="1">
    <source>
        <dbReference type="EMBL" id="MDX2963182.1"/>
    </source>
</evidence>
<accession>A0AAP6EHH7</accession>
<comment type="caution">
    <text evidence="1">The sequence shown here is derived from an EMBL/GenBank/DDBJ whole genome shotgun (WGS) entry which is preliminary data.</text>
</comment>
<dbReference type="Proteomes" id="UP001282288">
    <property type="component" value="Unassembled WGS sequence"/>
</dbReference>
<evidence type="ECO:0000313" key="2">
    <source>
        <dbReference type="EMBL" id="MDX3024367.1"/>
    </source>
</evidence>
<dbReference type="EMBL" id="JARAWC010000020">
    <property type="protein sequence ID" value="MDX2963182.1"/>
    <property type="molecule type" value="Genomic_DNA"/>
</dbReference>
<dbReference type="PANTHER" id="PTHR43883:SF1">
    <property type="entry name" value="GLUCONOKINASE"/>
    <property type="match status" value="1"/>
</dbReference>
<dbReference type="GO" id="GO:0005524">
    <property type="term" value="F:ATP binding"/>
    <property type="evidence" value="ECO:0007669"/>
    <property type="project" value="UniProtKB-KW"/>
</dbReference>
<keyword evidence="3" id="KW-1185">Reference proteome</keyword>
<dbReference type="PIRSF" id="PIRSF037081">
    <property type="entry name" value="P-loop_All4644_prd"/>
    <property type="match status" value="1"/>
</dbReference>
<name>A0AAP6EHH7_9ACTN</name>
<gene>
    <name evidence="1" type="ORF">PV399_26200</name>
    <name evidence="2" type="ORF">PV666_41805</name>
</gene>
<evidence type="ECO:0000313" key="4">
    <source>
        <dbReference type="Proteomes" id="UP001282288"/>
    </source>
</evidence>
<dbReference type="Pfam" id="PF13671">
    <property type="entry name" value="AAA_33"/>
    <property type="match status" value="1"/>
</dbReference>
<dbReference type="EMBL" id="JARAWP010000034">
    <property type="protein sequence ID" value="MDX3024367.1"/>
    <property type="molecule type" value="Genomic_DNA"/>
</dbReference>
<keyword evidence="1" id="KW-0547">Nucleotide-binding</keyword>
<evidence type="ECO:0000313" key="3">
    <source>
        <dbReference type="Proteomes" id="UP001272987"/>
    </source>
</evidence>
<keyword evidence="1" id="KW-0067">ATP-binding</keyword>
<organism evidence="1 4">
    <name type="scientific">Streptomyces acidiscabies</name>
    <dbReference type="NCBI Taxonomy" id="42234"/>
    <lineage>
        <taxon>Bacteria</taxon>
        <taxon>Bacillati</taxon>
        <taxon>Actinomycetota</taxon>
        <taxon>Actinomycetes</taxon>
        <taxon>Kitasatosporales</taxon>
        <taxon>Streptomycetaceae</taxon>
        <taxon>Streptomyces</taxon>
    </lineage>
</organism>
<protein>
    <submittedName>
        <fullName evidence="1">ATP-binding protein</fullName>
    </submittedName>
</protein>
<proteinExistence type="predicted"/>
<reference evidence="1 3" key="1">
    <citation type="journal article" date="2023" name="Microb. Genom.">
        <title>Mesoterricola silvestris gen. nov., sp. nov., Mesoterricola sediminis sp. nov., Geothrix oryzae sp. nov., Geothrix edaphica sp. nov., Geothrix rubra sp. nov., and Geothrix limicola sp. nov., six novel members of Acidobacteriota isolated from soils.</title>
        <authorList>
            <person name="Weisberg A.J."/>
            <person name="Pearce E."/>
            <person name="Kramer C.G."/>
            <person name="Chang J.H."/>
            <person name="Clarke C.R."/>
        </authorList>
    </citation>
    <scope>NUCLEOTIDE SEQUENCE</scope>
    <source>
        <strain evidence="2 3">NB05-1H</strain>
        <strain evidence="1">NRRL_B-16521</strain>
    </source>
</reference>
<dbReference type="GeneID" id="69808940"/>
<dbReference type="InterPro" id="IPR052732">
    <property type="entry name" value="Cell-binding_unc_protein"/>
</dbReference>
<dbReference type="PANTHER" id="PTHR43883">
    <property type="entry name" value="SLR0207 PROTEIN"/>
    <property type="match status" value="1"/>
</dbReference>
<dbReference type="Gene3D" id="3.40.50.300">
    <property type="entry name" value="P-loop containing nucleotide triphosphate hydrolases"/>
    <property type="match status" value="1"/>
</dbReference>
<dbReference type="Proteomes" id="UP001272987">
    <property type="component" value="Unassembled WGS sequence"/>
</dbReference>
<dbReference type="SUPFAM" id="SSF52540">
    <property type="entry name" value="P-loop containing nucleoside triphosphate hydrolases"/>
    <property type="match status" value="1"/>
</dbReference>